<evidence type="ECO:0000256" key="5">
    <source>
        <dbReference type="ARBA" id="ARBA00046230"/>
    </source>
</evidence>
<feature type="repeat" description="WD" evidence="6">
    <location>
        <begin position="116"/>
        <end position="158"/>
    </location>
</feature>
<dbReference type="Gene3D" id="2.130.10.10">
    <property type="entry name" value="YVTN repeat-like/Quinoprotein amine dehydrogenase"/>
    <property type="match status" value="1"/>
</dbReference>
<evidence type="ECO:0000313" key="9">
    <source>
        <dbReference type="Proteomes" id="UP001591681"/>
    </source>
</evidence>
<dbReference type="SUPFAM" id="SSF50978">
    <property type="entry name" value="WD40 repeat-like"/>
    <property type="match status" value="1"/>
</dbReference>
<comment type="function">
    <text evidence="5">Catalytic component of the GATOR2 complex, a multiprotein complex that acts as an activator of the amino acid-sensing branch of the mTORC1 signaling pathway. The GATOR2 complex indirectly activates mTORC1 through the inhibition of the GATOR1 subcomplex. GATOR2 probably acts as an E3 ubiquitin-protein ligase toward GATOR1. In the presence of abundant amino acids, the GATOR2 complex mediates ubiquitination of the NPRL2 core component of the GATOR1 complex, leading to GATOR1 inactivation. In the absence of amino acids, GATOR2 is inhibited, activating the GATOR1 complex. In addition to its role in regulation of the mTORC1 complex, promotes the acidification of lysosomes and facilitates autophagic flux. Within the GATOR2 complex, WDR24 constitutes the catalytic subunit that mediates 'Lys-6'-linked ubiquitination of NPRL2.</text>
</comment>
<protein>
    <recommendedName>
        <fullName evidence="4">GATOR2 complex protein WDR24</fullName>
    </recommendedName>
</protein>
<dbReference type="PANTHER" id="PTHR46200">
    <property type="entry name" value="GATOR COMPLEX PROTEIN WDR24"/>
    <property type="match status" value="1"/>
</dbReference>
<accession>A0ABD1ITE1</accession>
<feature type="transmembrane region" description="Helical" evidence="7">
    <location>
        <begin position="332"/>
        <end position="351"/>
    </location>
</feature>
<dbReference type="Pfam" id="PF00400">
    <property type="entry name" value="WD40"/>
    <property type="match status" value="3"/>
</dbReference>
<keyword evidence="9" id="KW-1185">Reference proteome</keyword>
<evidence type="ECO:0000256" key="2">
    <source>
        <dbReference type="ARBA" id="ARBA00022574"/>
    </source>
</evidence>
<keyword evidence="7" id="KW-1133">Transmembrane helix</keyword>
<reference evidence="8 9" key="1">
    <citation type="submission" date="2024-09" db="EMBL/GenBank/DDBJ databases">
        <title>A chromosome-level genome assembly of Gray's grenadier anchovy, Coilia grayii.</title>
        <authorList>
            <person name="Fu Z."/>
        </authorList>
    </citation>
    <scope>NUCLEOTIDE SEQUENCE [LARGE SCALE GENOMIC DNA]</scope>
    <source>
        <strain evidence="8">G4</strain>
        <tissue evidence="8">Muscle</tissue>
    </source>
</reference>
<comment type="similarity">
    <text evidence="1">Belongs to the WD repeat WDR24 family.</text>
</comment>
<dbReference type="PANTHER" id="PTHR46200:SF1">
    <property type="entry name" value="GATOR COMPLEX PROTEIN WDR24"/>
    <property type="match status" value="1"/>
</dbReference>
<gene>
    <name evidence="8" type="ORF">ACEWY4_025948</name>
</gene>
<feature type="transmembrane region" description="Helical" evidence="7">
    <location>
        <begin position="298"/>
        <end position="320"/>
    </location>
</feature>
<evidence type="ECO:0000256" key="7">
    <source>
        <dbReference type="SAM" id="Phobius"/>
    </source>
</evidence>
<dbReference type="Proteomes" id="UP001591681">
    <property type="component" value="Unassembled WGS sequence"/>
</dbReference>
<keyword evidence="3" id="KW-0677">Repeat</keyword>
<evidence type="ECO:0000313" key="8">
    <source>
        <dbReference type="EMBL" id="KAL2078263.1"/>
    </source>
</evidence>
<dbReference type="EMBL" id="JBHFQA010000023">
    <property type="protein sequence ID" value="KAL2078263.1"/>
    <property type="molecule type" value="Genomic_DNA"/>
</dbReference>
<dbReference type="AlphaFoldDB" id="A0ABD1ITE1"/>
<evidence type="ECO:0000256" key="4">
    <source>
        <dbReference type="ARBA" id="ARBA00040269"/>
    </source>
</evidence>
<dbReference type="SMART" id="SM00320">
    <property type="entry name" value="WD40"/>
    <property type="match status" value="3"/>
</dbReference>
<sequence length="397" mass="44874">MEKMTRVSTVLGSASVGGKTMFCHLDAPANAISVCRDAAQVVVAGRNIFKIYALEEEGFTERLNLRVGRKPSLNFSCADVMWHQVDENLLATAATNGAVVTWNLGRPCRNKQEQLFTEHKRTVNKVCFHPTEVHMLLSGSQDGFMKCFDLRKKESVSTFSGKGGSRECVLNHTHTQTQSSDGFMECFDLRKKESVSTFSGQSESVRDVQFSMKDYFTFAASFENGNVQLWDIRRPDRYERMFTAHTGPVFCCDWHPDDREELYQNHNIDDRLPNSHYSLHSGVTVNQNWAGMKCPYKLLRMILALVCMSSEVGRAVWLRFSPPLPSSGPQPSFMAHLSGAVVGISMGLLILRSYEESLQTQCSWWVLVFSFITFLLFAVFWNIFAYELLGVQIPPPP</sequence>
<dbReference type="InterPro" id="IPR001680">
    <property type="entry name" value="WD40_rpt"/>
</dbReference>
<dbReference type="InterPro" id="IPR036322">
    <property type="entry name" value="WD40_repeat_dom_sf"/>
</dbReference>
<keyword evidence="7" id="KW-0472">Membrane</keyword>
<evidence type="ECO:0000256" key="1">
    <source>
        <dbReference type="ARBA" id="ARBA00008134"/>
    </source>
</evidence>
<dbReference type="PROSITE" id="PS50082">
    <property type="entry name" value="WD_REPEATS_2"/>
    <property type="match status" value="1"/>
</dbReference>
<name>A0ABD1ITE1_9TELE</name>
<keyword evidence="7" id="KW-0812">Transmembrane</keyword>
<dbReference type="InterPro" id="IPR037590">
    <property type="entry name" value="WDR24"/>
</dbReference>
<proteinExistence type="inferred from homology"/>
<evidence type="ECO:0000256" key="6">
    <source>
        <dbReference type="PROSITE-ProRule" id="PRU00221"/>
    </source>
</evidence>
<keyword evidence="2 6" id="KW-0853">WD repeat</keyword>
<comment type="caution">
    <text evidence="8">The sequence shown here is derived from an EMBL/GenBank/DDBJ whole genome shotgun (WGS) entry which is preliminary data.</text>
</comment>
<feature type="transmembrane region" description="Helical" evidence="7">
    <location>
        <begin position="363"/>
        <end position="384"/>
    </location>
</feature>
<dbReference type="InterPro" id="IPR015943">
    <property type="entry name" value="WD40/YVTN_repeat-like_dom_sf"/>
</dbReference>
<organism evidence="8 9">
    <name type="scientific">Coilia grayii</name>
    <name type="common">Gray's grenadier anchovy</name>
    <dbReference type="NCBI Taxonomy" id="363190"/>
    <lineage>
        <taxon>Eukaryota</taxon>
        <taxon>Metazoa</taxon>
        <taxon>Chordata</taxon>
        <taxon>Craniata</taxon>
        <taxon>Vertebrata</taxon>
        <taxon>Euteleostomi</taxon>
        <taxon>Actinopterygii</taxon>
        <taxon>Neopterygii</taxon>
        <taxon>Teleostei</taxon>
        <taxon>Clupei</taxon>
        <taxon>Clupeiformes</taxon>
        <taxon>Clupeoidei</taxon>
        <taxon>Engraulidae</taxon>
        <taxon>Coilinae</taxon>
        <taxon>Coilia</taxon>
    </lineage>
</organism>
<evidence type="ECO:0000256" key="3">
    <source>
        <dbReference type="ARBA" id="ARBA00022737"/>
    </source>
</evidence>